<evidence type="ECO:0000313" key="1">
    <source>
        <dbReference type="EMBL" id="VUC21759.1"/>
    </source>
</evidence>
<reference evidence="1 2" key="1">
    <citation type="submission" date="2019-06" db="EMBL/GenBank/DDBJ databases">
        <authorList>
            <person name="Broberg M."/>
        </authorList>
    </citation>
    <scope>NUCLEOTIDE SEQUENCE [LARGE SCALE GENOMIC DNA]</scope>
</reference>
<dbReference type="EMBL" id="CABFNS010000458">
    <property type="protein sequence ID" value="VUC21759.1"/>
    <property type="molecule type" value="Genomic_DNA"/>
</dbReference>
<organism evidence="1 2">
    <name type="scientific">Bionectria ochroleuca</name>
    <name type="common">Gliocladium roseum</name>
    <dbReference type="NCBI Taxonomy" id="29856"/>
    <lineage>
        <taxon>Eukaryota</taxon>
        <taxon>Fungi</taxon>
        <taxon>Dikarya</taxon>
        <taxon>Ascomycota</taxon>
        <taxon>Pezizomycotina</taxon>
        <taxon>Sordariomycetes</taxon>
        <taxon>Hypocreomycetidae</taxon>
        <taxon>Hypocreales</taxon>
        <taxon>Bionectriaceae</taxon>
        <taxon>Clonostachys</taxon>
    </lineage>
</organism>
<comment type="caution">
    <text evidence="1">The sequence shown here is derived from an EMBL/GenBank/DDBJ whole genome shotgun (WGS) entry which is preliminary data.</text>
</comment>
<evidence type="ECO:0000313" key="2">
    <source>
        <dbReference type="Proteomes" id="UP000766486"/>
    </source>
</evidence>
<protein>
    <submittedName>
        <fullName evidence="1">Uncharacterized protein</fullName>
    </submittedName>
</protein>
<dbReference type="Proteomes" id="UP000766486">
    <property type="component" value="Unassembled WGS sequence"/>
</dbReference>
<name>A0ABY6TSY4_BIOOC</name>
<gene>
    <name evidence="1" type="ORF">CLO192961_LOCUS62775</name>
</gene>
<sequence>MVDWCRAAGERLASASLSLSWPLSEPISKRGGRSQCQEERGGALAGGAIQAIWKEPYWAVLALGYLLCSVSAASGHELDVPSPAQACQTSAWMSPRPFALTTSSSSVVAVAQAGSSPPAGALDPDSCAAVTALSPTHTLCLARPSGNDSARFNGRTGP</sequence>
<accession>A0ABY6TSY4</accession>
<proteinExistence type="predicted"/>
<keyword evidence="2" id="KW-1185">Reference proteome</keyword>